<organism evidence="2 3">
    <name type="scientific">Phytophthora palmivora</name>
    <dbReference type="NCBI Taxonomy" id="4796"/>
    <lineage>
        <taxon>Eukaryota</taxon>
        <taxon>Sar</taxon>
        <taxon>Stramenopiles</taxon>
        <taxon>Oomycota</taxon>
        <taxon>Peronosporomycetes</taxon>
        <taxon>Peronosporales</taxon>
        <taxon>Peronosporaceae</taxon>
        <taxon>Phytophthora</taxon>
    </lineage>
</organism>
<dbReference type="GO" id="GO:0016787">
    <property type="term" value="F:hydrolase activity"/>
    <property type="evidence" value="ECO:0007669"/>
    <property type="project" value="UniProtKB-KW"/>
</dbReference>
<dbReference type="PANTHER" id="PTHR37984:SF5">
    <property type="entry name" value="PROTEIN NYNRIN-LIKE"/>
    <property type="match status" value="1"/>
</dbReference>
<proteinExistence type="predicted"/>
<reference evidence="2 3" key="1">
    <citation type="journal article" date="2017" name="Genome Biol. Evol.">
        <title>Phytophthora megakarya and P. palmivora, closely related causal agents of cacao black pod rot, underwent increases in genome sizes and gene numbers by different mechanisms.</title>
        <authorList>
            <person name="Ali S.S."/>
            <person name="Shao J."/>
            <person name="Lary D.J."/>
            <person name="Kronmiller B."/>
            <person name="Shen D."/>
            <person name="Strem M.D."/>
            <person name="Amoako-Attah I."/>
            <person name="Akrofi A.Y."/>
            <person name="Begoude B.A."/>
            <person name="Ten Hoopen G.M."/>
            <person name="Coulibaly K."/>
            <person name="Kebe B.I."/>
            <person name="Melnick R.L."/>
            <person name="Guiltinan M.J."/>
            <person name="Tyler B.M."/>
            <person name="Meinhardt L.W."/>
            <person name="Bailey B.A."/>
        </authorList>
    </citation>
    <scope>NUCLEOTIDE SEQUENCE [LARGE SCALE GENOMIC DNA]</scope>
    <source>
        <strain evidence="3">sbr112.9</strain>
    </source>
</reference>
<gene>
    <name evidence="2" type="ORF">PHPALM_3589</name>
</gene>
<comment type="caution">
    <text evidence="2">The sequence shown here is derived from an EMBL/GenBank/DDBJ whole genome shotgun (WGS) entry which is preliminary data.</text>
</comment>
<evidence type="ECO:0000259" key="1">
    <source>
        <dbReference type="Pfam" id="PF17921"/>
    </source>
</evidence>
<protein>
    <submittedName>
        <fullName evidence="2">Ubiquitin carboxyl-terminal hydrolase</fullName>
    </submittedName>
</protein>
<dbReference type="Gene3D" id="1.10.340.70">
    <property type="match status" value="1"/>
</dbReference>
<evidence type="ECO:0000313" key="3">
    <source>
        <dbReference type="Proteomes" id="UP000237271"/>
    </source>
</evidence>
<keyword evidence="3" id="KW-1185">Reference proteome</keyword>
<dbReference type="InterPro" id="IPR050951">
    <property type="entry name" value="Retrovirus_Pol_polyprotein"/>
</dbReference>
<sequence length="428" mass="49159">MPMLSRLLDWANETGDRYHVSDISENYPVITSDDFAGARAARIRREYVRNRDYDYNFVIPEYLVTKLDAAVEGERRECYKPHVLVKSALETAKIRREAHLGSVYRLSSGGLTINVINMVGFLTRDKMLNDLAINFTIRSICSTIFYLVMAVHLEGQQRGIIMVRPSHPHNVFSITPCYYDAPCCPAYQEKNVRVAPFIRTWHSASMSSTEDPVKEQGVWLSAPKYGPLEYQAERWRRIKVHQEGDQYLSDIIAFLKDDLERFSPKRLKKIAKVADLFALDVRGELYRLARSTRGRPRDAGDELRLVVPESLRKDMLHYAHEDFQGGHQGITRTHERLRSELYWPGMYDDVERFAKECVDCASGKGSPSNTGPSPGNIEPTRPFEAVFGFRDSFTRVSPREYVSVAIPRHVLWICDVQTNGVDNRSRCR</sequence>
<accession>A0A2P4YM25</accession>
<evidence type="ECO:0000313" key="2">
    <source>
        <dbReference type="EMBL" id="POM78836.1"/>
    </source>
</evidence>
<dbReference type="Pfam" id="PF17921">
    <property type="entry name" value="Integrase_H2C2"/>
    <property type="match status" value="1"/>
</dbReference>
<feature type="domain" description="Integrase zinc-binding" evidence="1">
    <location>
        <begin position="307"/>
        <end position="364"/>
    </location>
</feature>
<dbReference type="OrthoDB" id="126096at2759"/>
<dbReference type="InterPro" id="IPR041588">
    <property type="entry name" value="Integrase_H2C2"/>
</dbReference>
<keyword evidence="2" id="KW-0378">Hydrolase</keyword>
<dbReference type="FunFam" id="1.10.340.70:FF:000001">
    <property type="entry name" value="Retrovirus-related Pol polyprotein from transposon gypsy-like Protein"/>
    <property type="match status" value="1"/>
</dbReference>
<dbReference type="AlphaFoldDB" id="A0A2P4YM25"/>
<dbReference type="Proteomes" id="UP000237271">
    <property type="component" value="Unassembled WGS sequence"/>
</dbReference>
<dbReference type="EMBL" id="NCKW01001894">
    <property type="protein sequence ID" value="POM78836.1"/>
    <property type="molecule type" value="Genomic_DNA"/>
</dbReference>
<name>A0A2P4YM25_9STRA</name>
<dbReference type="PANTHER" id="PTHR37984">
    <property type="entry name" value="PROTEIN CBG26694"/>
    <property type="match status" value="1"/>
</dbReference>